<gene>
    <name evidence="1" type="ORF">HUG17_2338</name>
</gene>
<sequence length="74" mass="8665">MVMMPNIIKFIGGYLVTNMVQCPMKHYIRHQDRRRTIGKLNLEPRIEFGHCLGTTPSIISIYRKQSVGWSFKNL</sequence>
<name>A0A9D4P8E8_DERFA</name>
<dbReference type="Proteomes" id="UP000828236">
    <property type="component" value="Unassembled WGS sequence"/>
</dbReference>
<reference evidence="1" key="1">
    <citation type="submission" date="2020-06" db="EMBL/GenBank/DDBJ databases">
        <authorList>
            <person name="Ji K."/>
            <person name="Li J."/>
        </authorList>
    </citation>
    <scope>NUCLEOTIDE SEQUENCE</scope>
    <source>
        <strain evidence="1">JKM2019</strain>
        <tissue evidence="1">Whole body</tissue>
    </source>
</reference>
<dbReference type="AlphaFoldDB" id="A0A9D4P8E8"/>
<comment type="caution">
    <text evidence="1">The sequence shown here is derived from an EMBL/GenBank/DDBJ whole genome shotgun (WGS) entry which is preliminary data.</text>
</comment>
<dbReference type="EMBL" id="SDOV01000001">
    <property type="protein sequence ID" value="KAH7646800.1"/>
    <property type="molecule type" value="Genomic_DNA"/>
</dbReference>
<reference evidence="1" key="2">
    <citation type="journal article" date="2021" name="World Allergy Organ. J.">
        <title>Chromosome-level assembly of Dermatophagoides farinae genome and transcriptome reveals two novel allergens Der f 37 and Der f 39.</title>
        <authorList>
            <person name="Chen J."/>
            <person name="Cai Z."/>
            <person name="Fan D."/>
            <person name="Hu J."/>
            <person name="Hou Y."/>
            <person name="He Y."/>
            <person name="Zhang Z."/>
            <person name="Zhao Z."/>
            <person name="Gao P."/>
            <person name="Hu W."/>
            <person name="Sun J."/>
            <person name="Li J."/>
            <person name="Ji K."/>
        </authorList>
    </citation>
    <scope>NUCLEOTIDE SEQUENCE</scope>
    <source>
        <strain evidence="1">JKM2019</strain>
    </source>
</reference>
<protein>
    <submittedName>
        <fullName evidence="1">Uncharacterized protein</fullName>
    </submittedName>
</protein>
<evidence type="ECO:0000313" key="1">
    <source>
        <dbReference type="EMBL" id="KAH7646800.1"/>
    </source>
</evidence>
<organism evidence="1">
    <name type="scientific">Dermatophagoides farinae</name>
    <name type="common">American house dust mite</name>
    <dbReference type="NCBI Taxonomy" id="6954"/>
    <lineage>
        <taxon>Eukaryota</taxon>
        <taxon>Metazoa</taxon>
        <taxon>Ecdysozoa</taxon>
        <taxon>Arthropoda</taxon>
        <taxon>Chelicerata</taxon>
        <taxon>Arachnida</taxon>
        <taxon>Acari</taxon>
        <taxon>Acariformes</taxon>
        <taxon>Sarcoptiformes</taxon>
        <taxon>Astigmata</taxon>
        <taxon>Psoroptidia</taxon>
        <taxon>Analgoidea</taxon>
        <taxon>Pyroglyphidae</taxon>
        <taxon>Dermatophagoidinae</taxon>
        <taxon>Dermatophagoides</taxon>
    </lineage>
</organism>
<proteinExistence type="predicted"/>
<accession>A0A9D4P8E8</accession>